<comment type="caution">
    <text evidence="3">The sequence shown here is derived from an EMBL/GenBank/DDBJ whole genome shotgun (WGS) entry which is preliminary data.</text>
</comment>
<feature type="transmembrane region" description="Helical" evidence="2">
    <location>
        <begin position="134"/>
        <end position="155"/>
    </location>
</feature>
<dbReference type="RefSeq" id="WP_166279485.1">
    <property type="nucleotide sequence ID" value="NZ_JTHE03000015.1"/>
</dbReference>
<evidence type="ECO:0000256" key="1">
    <source>
        <dbReference type="SAM" id="MobiDB-lite"/>
    </source>
</evidence>
<evidence type="ECO:0000313" key="4">
    <source>
        <dbReference type="Proteomes" id="UP000031561"/>
    </source>
</evidence>
<keyword evidence="2" id="KW-0472">Membrane</keyword>
<protein>
    <submittedName>
        <fullName evidence="3">DUF4231 domain-containing protein</fullName>
    </submittedName>
</protein>
<keyword evidence="2" id="KW-0812">Transmembrane</keyword>
<feature type="compositionally biased region" description="Acidic residues" evidence="1">
    <location>
        <begin position="320"/>
        <end position="335"/>
    </location>
</feature>
<dbReference type="Pfam" id="PF14015">
    <property type="entry name" value="DUF4231"/>
    <property type="match status" value="1"/>
</dbReference>
<keyword evidence="4" id="KW-1185">Reference proteome</keyword>
<evidence type="ECO:0000256" key="2">
    <source>
        <dbReference type="SAM" id="Phobius"/>
    </source>
</evidence>
<keyword evidence="2" id="KW-1133">Transmembrane helix</keyword>
<organism evidence="3 4">
    <name type="scientific">Lyngbya confervoides BDU141951</name>
    <dbReference type="NCBI Taxonomy" id="1574623"/>
    <lineage>
        <taxon>Bacteria</taxon>
        <taxon>Bacillati</taxon>
        <taxon>Cyanobacteriota</taxon>
        <taxon>Cyanophyceae</taxon>
        <taxon>Oscillatoriophycideae</taxon>
        <taxon>Oscillatoriales</taxon>
        <taxon>Microcoleaceae</taxon>
        <taxon>Lyngbya</taxon>
    </lineage>
</organism>
<gene>
    <name evidence="3" type="ORF">QQ91_0002245</name>
</gene>
<name>A0ABD4SZB5_9CYAN</name>
<sequence length="335" mass="37349">MKKYAPLALLAGLTTVLVGLHVSWLWGLTTLLGFLWFSVLGNLTFNRKPASPLDHDLIPGDPANLDKLYQRAIQYCDEVINYYEGARYTTRRYFIVFQLATAGLTGLTPILVLMTRAQDLTQNLPQNLQTALNWATIIVPGIAAILATTSTLFNFQEEWIQAKKTAESLEALREEFMIGVSPHYQISALDPLEKQQQRKRALENFIVKVNELHLQQVDRWASLQRLDQQHGGIFPQSVPVTALENGSLTGPPGLTTGDRLGLPDRHSPTLSQRERESRSGLTFRDRDEDSLPLTPPSFSAAPQSPHLSPEELSPPPDPPPGEEEPPAWGEEDTIM</sequence>
<accession>A0ABD4SZB5</accession>
<dbReference type="InterPro" id="IPR025325">
    <property type="entry name" value="DUF4231"/>
</dbReference>
<feature type="compositionally biased region" description="Basic and acidic residues" evidence="1">
    <location>
        <begin position="261"/>
        <end position="289"/>
    </location>
</feature>
<dbReference type="EMBL" id="JTHE03000015">
    <property type="protein sequence ID" value="MCM1981652.1"/>
    <property type="molecule type" value="Genomic_DNA"/>
</dbReference>
<proteinExistence type="predicted"/>
<feature type="region of interest" description="Disordered" evidence="1">
    <location>
        <begin position="242"/>
        <end position="335"/>
    </location>
</feature>
<feature type="compositionally biased region" description="Low complexity" evidence="1">
    <location>
        <begin position="302"/>
        <end position="311"/>
    </location>
</feature>
<dbReference type="Proteomes" id="UP000031561">
    <property type="component" value="Unassembled WGS sequence"/>
</dbReference>
<evidence type="ECO:0000313" key="3">
    <source>
        <dbReference type="EMBL" id="MCM1981652.1"/>
    </source>
</evidence>
<dbReference type="AlphaFoldDB" id="A0ABD4SZB5"/>
<feature type="transmembrane region" description="Helical" evidence="2">
    <location>
        <begin position="93"/>
        <end position="114"/>
    </location>
</feature>
<feature type="compositionally biased region" description="Low complexity" evidence="1">
    <location>
        <begin position="248"/>
        <end position="260"/>
    </location>
</feature>
<dbReference type="NCBIfam" id="NF033634">
    <property type="entry name" value="SLATT_1"/>
    <property type="match status" value="1"/>
</dbReference>
<reference evidence="3 4" key="1">
    <citation type="journal article" date="2015" name="Genome Announc.">
        <title>Draft Genome Sequence of Filamentous Marine Cyanobacterium Lyngbya confervoides Strain BDU141951.</title>
        <authorList>
            <person name="Chandrababunaidu M.M."/>
            <person name="Sen D."/>
            <person name="Tripathy S."/>
        </authorList>
    </citation>
    <scope>NUCLEOTIDE SEQUENCE [LARGE SCALE GENOMIC DNA]</scope>
    <source>
        <strain evidence="3 4">BDU141951</strain>
    </source>
</reference>